<dbReference type="NCBIfam" id="NF009585">
    <property type="entry name" value="PRK13024.1-5"/>
    <property type="match status" value="1"/>
</dbReference>
<protein>
    <recommendedName>
        <fullName evidence="9 10">Multifunctional fusion protein</fullName>
    </recommendedName>
    <domain>
        <recommendedName>
            <fullName evidence="9">Protein translocase subunit SecD</fullName>
        </recommendedName>
    </domain>
    <domain>
        <recommendedName>
            <fullName evidence="10">Protein-export membrane protein SecF</fullName>
        </recommendedName>
    </domain>
</protein>
<feature type="domain" description="Protein translocase subunit SecDF P1" evidence="12">
    <location>
        <begin position="209"/>
        <end position="264"/>
    </location>
</feature>
<comment type="caution">
    <text evidence="14">The sequence shown here is derived from an EMBL/GenBank/DDBJ whole genome shotgun (WGS) entry which is preliminary data.</text>
</comment>
<feature type="domain" description="Protein export membrane protein SecD/SecF C-terminal" evidence="11">
    <location>
        <begin position="540"/>
        <end position="708"/>
    </location>
</feature>
<feature type="transmembrane region" description="Helical" evidence="9">
    <location>
        <begin position="682"/>
        <end position="706"/>
    </location>
</feature>
<dbReference type="InterPro" id="IPR005665">
    <property type="entry name" value="SecF_bac"/>
</dbReference>
<evidence type="ECO:0000313" key="14">
    <source>
        <dbReference type="EMBL" id="RFM32738.1"/>
    </source>
</evidence>
<feature type="transmembrane region" description="Helical" evidence="9">
    <location>
        <begin position="985"/>
        <end position="1003"/>
    </location>
</feature>
<dbReference type="HAMAP" id="MF_01463_B">
    <property type="entry name" value="SecD_B"/>
    <property type="match status" value="1"/>
</dbReference>
<feature type="transmembrane region" description="Helical" evidence="9">
    <location>
        <begin position="612"/>
        <end position="634"/>
    </location>
</feature>
<dbReference type="Pfam" id="PF21760">
    <property type="entry name" value="SecD_1st"/>
    <property type="match status" value="1"/>
</dbReference>
<dbReference type="GO" id="GO:0015450">
    <property type="term" value="F:protein-transporting ATPase activity"/>
    <property type="evidence" value="ECO:0007669"/>
    <property type="project" value="InterPro"/>
</dbReference>
<dbReference type="PANTHER" id="PTHR30081:SF1">
    <property type="entry name" value="PROTEIN TRANSLOCASE SUBUNIT SECD"/>
    <property type="match status" value="1"/>
</dbReference>
<dbReference type="Gene3D" id="3.30.70.3220">
    <property type="match status" value="1"/>
</dbReference>
<keyword evidence="5 9" id="KW-0653">Protein transport</keyword>
<evidence type="ECO:0000256" key="5">
    <source>
        <dbReference type="ARBA" id="ARBA00022927"/>
    </source>
</evidence>
<dbReference type="GO" id="GO:0006605">
    <property type="term" value="P:protein targeting"/>
    <property type="evidence" value="ECO:0007669"/>
    <property type="project" value="UniProtKB-UniRule"/>
</dbReference>
<feature type="transmembrane region" description="Helical" evidence="9">
    <location>
        <begin position="933"/>
        <end position="952"/>
    </location>
</feature>
<dbReference type="PRINTS" id="PR01755">
    <property type="entry name" value="SECFTRNLCASE"/>
</dbReference>
<dbReference type="Gene3D" id="1.20.1640.10">
    <property type="entry name" value="Multidrug efflux transporter AcrB transmembrane domain"/>
    <property type="match status" value="2"/>
</dbReference>
<dbReference type="EMBL" id="QTJV01000009">
    <property type="protein sequence ID" value="RFM32738.1"/>
    <property type="molecule type" value="Genomic_DNA"/>
</dbReference>
<feature type="transmembrane region" description="Helical" evidence="9">
    <location>
        <begin position="655"/>
        <end position="676"/>
    </location>
</feature>
<dbReference type="InterPro" id="IPR048634">
    <property type="entry name" value="SecD_SecF_C"/>
</dbReference>
<feature type="transmembrane region" description="Helical" evidence="9">
    <location>
        <begin position="584"/>
        <end position="606"/>
    </location>
</feature>
<dbReference type="GO" id="GO:0065002">
    <property type="term" value="P:intracellular protein transmembrane transport"/>
    <property type="evidence" value="ECO:0007669"/>
    <property type="project" value="UniProtKB-UniRule"/>
</dbReference>
<feature type="transmembrane region" description="Helical" evidence="9">
    <location>
        <begin position="557"/>
        <end position="577"/>
    </location>
</feature>
<evidence type="ECO:0000256" key="9">
    <source>
        <dbReference type="HAMAP-Rule" id="MF_01463"/>
    </source>
</evidence>
<keyword evidence="4 9" id="KW-0812">Transmembrane</keyword>
<feature type="transmembrane region" description="Helical" evidence="9">
    <location>
        <begin position="897"/>
        <end position="918"/>
    </location>
</feature>
<proteinExistence type="inferred from homology"/>
<dbReference type="InterPro" id="IPR054384">
    <property type="entry name" value="SecDF_P1_head"/>
</dbReference>
<evidence type="ECO:0000256" key="4">
    <source>
        <dbReference type="ARBA" id="ARBA00022692"/>
    </source>
</evidence>
<feature type="transmembrane region" description="Helical" evidence="9">
    <location>
        <begin position="1009"/>
        <end position="1033"/>
    </location>
</feature>
<sequence length="1065" mass="116971">MQLKGLVRFFAGALILISVYYLSFTFLVRSYESKVDLQAKTDVLKTNQTPEEKYKNDKEARAFYQDTLTDLIKARRQRILDSTSNQQIAGFPWYITYTKAKERELNLGLDLQGGMNVVLDVSVEDVIRSLSGHSTDKDFNRALENAAAAKKSSQSDFVTLFGQEYAKVAPQGRLATIFANAYQKDINFNTSNDDVLKVIRREAGAAIKNTYLVLQKRIDKFGVASPNISLDESKGIISVELAGVDNPDRVRKYLQASANLEFRETYRNDADFVNNVLVKMNDALKNATAGNPAVDSAAAAAAKPAAATAAAGDTSKDGSLAAFMGDSAAKGKGGKVDSAKLMADAEKEFLKTNPLFAILHPQITQDGQPLPSAVVGRIMPSDTAAFKAYLKLPAVRNVMPKDLVFAFGPENKVDKHGPLDVFALKINPANPTPRVSGERVVDAKQDYDQNGNAEISMSMDNVGAREWKKLTGELAPKGGVDESRANLNYVAVVLDSIVYTAPSIINEIPGGHSQITGSFTVEEAKDLANILKSGKMPAPAKIVQEQIVGPTLGAESIAAGAKSFIISFIVIFVLMLVYYNTAGIVANIALILNLLFTFGILASLGATLTMPGIAGLVLTVGMAVDTNVIIFERIKDELVHGRTYQQAVEFGYKRSYAPVLDGHITSLLTAIILFYFGLGPVLGFATTQIIGLLLSLFCGIMISRIVTDYYTNKKRHFEYFTPISKKIFKHAAFDFVGKRKYAYVISGIMILLGASSFFHGFRHGVDFDGGRSFTVRFEQPMQTEEVRTILEKEFNSEPYVKTIGNTNQLNITTNYRINEQSPEVDKEVTEKLYNGLKKFYDPSVTYEVFNSPRYIVASQTVSPTISDDLRAGAVKATILSLVVIFLYILLRFNKWQYSIGTIFSLLHDVMVTLAVFSYCRDIVPFPLEVDQHFIAAILTVIGFSMNDTVIVFDRIREYFRGGQMKGQSRDTIINKAINDTLSRTVMTSLTVFLTILILFIFGGEVTRGFAFAMLIGVITGTYSSIFVAAPVLVDFDKKNELANESEAIPVKDAEKKGLAGTAVKK</sequence>
<evidence type="ECO:0000259" key="12">
    <source>
        <dbReference type="Pfam" id="PF21760"/>
    </source>
</evidence>
<dbReference type="InterPro" id="IPR022813">
    <property type="entry name" value="SecD/SecF_arch_bac"/>
</dbReference>
<organism evidence="14 15">
    <name type="scientific">Chitinophaga silvisoli</name>
    <dbReference type="NCBI Taxonomy" id="2291814"/>
    <lineage>
        <taxon>Bacteria</taxon>
        <taxon>Pseudomonadati</taxon>
        <taxon>Bacteroidota</taxon>
        <taxon>Chitinophagia</taxon>
        <taxon>Chitinophagales</taxon>
        <taxon>Chitinophagaceae</taxon>
        <taxon>Chitinophaga</taxon>
    </lineage>
</organism>
<dbReference type="InterPro" id="IPR022646">
    <property type="entry name" value="SecD/SecF_CS"/>
</dbReference>
<comment type="subunit">
    <text evidence="9">Forms a complex with SecF. Part of the essential Sec protein translocation apparatus which comprises SecA, SecYEG and auxiliary proteins SecDF. Other proteins may also be involved.</text>
</comment>
<dbReference type="AlphaFoldDB" id="A0A3E1NYA8"/>
<comment type="subunit">
    <text evidence="10">Forms a complex with SecD. Part of the essential Sec protein translocation apparatus which comprises SecA, SecYEG and auxiliary proteins SecDF. Other proteins may also be involved.</text>
</comment>
<comment type="function">
    <text evidence="9">Part of the Sec protein translocase complex. Interacts with the SecYEG preprotein conducting channel. SecDF uses the proton motive force (PMF) to complete protein translocation after the ATP-dependent function of SecA.</text>
</comment>
<dbReference type="Pfam" id="PF07549">
    <property type="entry name" value="Sec_GG"/>
    <property type="match status" value="2"/>
</dbReference>
<feature type="transmembrane region" description="Helical" evidence="9">
    <location>
        <begin position="741"/>
        <end position="761"/>
    </location>
</feature>
<keyword evidence="2 9" id="KW-0813">Transport</keyword>
<dbReference type="InterPro" id="IPR005791">
    <property type="entry name" value="SecD"/>
</dbReference>
<keyword evidence="15" id="KW-1185">Reference proteome</keyword>
<evidence type="ECO:0000256" key="6">
    <source>
        <dbReference type="ARBA" id="ARBA00022989"/>
    </source>
</evidence>
<dbReference type="OrthoDB" id="9805019at2"/>
<dbReference type="FunFam" id="1.20.1640.10:FF:000004">
    <property type="entry name" value="Protein translocase subunit SecD"/>
    <property type="match status" value="1"/>
</dbReference>
<keyword evidence="3 9" id="KW-1003">Cell membrane</keyword>
<keyword evidence="8 9" id="KW-0472">Membrane</keyword>
<evidence type="ECO:0000256" key="8">
    <source>
        <dbReference type="ARBA" id="ARBA00023136"/>
    </source>
</evidence>
<comment type="caution">
    <text evidence="9">Lacks conserved residue(s) required for the propagation of feature annotation.</text>
</comment>
<evidence type="ECO:0000313" key="15">
    <source>
        <dbReference type="Proteomes" id="UP000261174"/>
    </source>
</evidence>
<dbReference type="NCBIfam" id="TIGR00916">
    <property type="entry name" value="2A0604s01"/>
    <property type="match status" value="2"/>
</dbReference>
<feature type="domain" description="Protein export membrane protein SecD/SecF C-terminal" evidence="11">
    <location>
        <begin position="855"/>
        <end position="1037"/>
    </location>
</feature>
<reference evidence="14 15" key="1">
    <citation type="submission" date="2018-08" db="EMBL/GenBank/DDBJ databases">
        <title>Chitinophaga sp. K20C18050901, a novel bacterium isolated from forest soil.</title>
        <authorList>
            <person name="Wang C."/>
        </authorList>
    </citation>
    <scope>NUCLEOTIDE SEQUENCE [LARGE SCALE GENOMIC DNA]</scope>
    <source>
        <strain evidence="14 15">K20C18050901</strain>
    </source>
</reference>
<dbReference type="Pfam" id="PF22599">
    <property type="entry name" value="SecDF_P1_head"/>
    <property type="match status" value="1"/>
</dbReference>
<gene>
    <name evidence="9" type="primary">secD</name>
    <name evidence="10" type="synonym">secF</name>
    <name evidence="14" type="ORF">DXN04_24015</name>
</gene>
<evidence type="ECO:0000256" key="7">
    <source>
        <dbReference type="ARBA" id="ARBA00023010"/>
    </source>
</evidence>
<dbReference type="SUPFAM" id="SSF82866">
    <property type="entry name" value="Multidrug efflux transporter AcrB transmembrane domain"/>
    <property type="match status" value="2"/>
</dbReference>
<evidence type="ECO:0000256" key="1">
    <source>
        <dbReference type="ARBA" id="ARBA00004651"/>
    </source>
</evidence>
<dbReference type="Gene3D" id="3.30.1360.200">
    <property type="match status" value="1"/>
</dbReference>
<name>A0A3E1NYA8_9BACT</name>
<keyword evidence="6 9" id="KW-1133">Transmembrane helix</keyword>
<dbReference type="GO" id="GO:0043952">
    <property type="term" value="P:protein transport by the Sec complex"/>
    <property type="evidence" value="ECO:0007669"/>
    <property type="project" value="UniProtKB-UniRule"/>
</dbReference>
<evidence type="ECO:0000256" key="10">
    <source>
        <dbReference type="HAMAP-Rule" id="MF_01464"/>
    </source>
</evidence>
<evidence type="ECO:0000256" key="3">
    <source>
        <dbReference type="ARBA" id="ARBA00022475"/>
    </source>
</evidence>
<dbReference type="GO" id="GO:0005886">
    <property type="term" value="C:plasma membrane"/>
    <property type="evidence" value="ECO:0007669"/>
    <property type="project" value="UniProtKB-SubCell"/>
</dbReference>
<dbReference type="RefSeq" id="WP_116855929.1">
    <property type="nucleotide sequence ID" value="NZ_QTJV01000009.1"/>
</dbReference>
<comment type="subcellular location">
    <subcellularLocation>
        <location evidence="1 9">Cell membrane</location>
        <topology evidence="1 9">Multi-pass membrane protein</topology>
    </subcellularLocation>
</comment>
<dbReference type="Pfam" id="PF02355">
    <property type="entry name" value="SecD_SecF_C"/>
    <property type="match status" value="2"/>
</dbReference>
<dbReference type="PANTHER" id="PTHR30081">
    <property type="entry name" value="PROTEIN-EXPORT MEMBRANE PROTEIN SEC"/>
    <property type="match status" value="1"/>
</dbReference>
<feature type="transmembrane region" description="Helical" evidence="9">
    <location>
        <begin position="872"/>
        <end position="890"/>
    </location>
</feature>
<accession>A0A3E1NYA8</accession>
<keyword evidence="7 9" id="KW-0811">Translocation</keyword>
<comment type="similarity">
    <text evidence="9">Belongs to the SecD/SecF family. SecD subfamily.</text>
</comment>
<dbReference type="Proteomes" id="UP000261174">
    <property type="component" value="Unassembled WGS sequence"/>
</dbReference>
<comment type="similarity">
    <text evidence="10">Belongs to the SecD/SecF family. SecF subfamily.</text>
</comment>
<dbReference type="InterPro" id="IPR048631">
    <property type="entry name" value="SecD_1st"/>
</dbReference>
<dbReference type="InterPro" id="IPR055344">
    <property type="entry name" value="SecD_SecF_C_bact"/>
</dbReference>
<dbReference type="NCBIfam" id="TIGR00966">
    <property type="entry name" value="transloc_SecF"/>
    <property type="match status" value="1"/>
</dbReference>
<evidence type="ECO:0000256" key="2">
    <source>
        <dbReference type="ARBA" id="ARBA00022448"/>
    </source>
</evidence>
<evidence type="ECO:0000259" key="11">
    <source>
        <dbReference type="Pfam" id="PF02355"/>
    </source>
</evidence>
<dbReference type="NCBIfam" id="TIGR01129">
    <property type="entry name" value="secD"/>
    <property type="match status" value="1"/>
</dbReference>
<feature type="transmembrane region" description="Helical" evidence="9">
    <location>
        <begin position="7"/>
        <end position="28"/>
    </location>
</feature>
<dbReference type="HAMAP" id="MF_01464_B">
    <property type="entry name" value="SecF_B"/>
    <property type="match status" value="1"/>
</dbReference>
<dbReference type="InterPro" id="IPR022645">
    <property type="entry name" value="SecD/SecF_bac"/>
</dbReference>
<feature type="domain" description="SecDF P1 head subdomain" evidence="13">
    <location>
        <begin position="431"/>
        <end position="538"/>
    </location>
</feature>
<evidence type="ECO:0000259" key="13">
    <source>
        <dbReference type="Pfam" id="PF22599"/>
    </source>
</evidence>